<feature type="compositionally biased region" description="Low complexity" evidence="1">
    <location>
        <begin position="67"/>
        <end position="85"/>
    </location>
</feature>
<feature type="compositionally biased region" description="Basic and acidic residues" evidence="1">
    <location>
        <begin position="92"/>
        <end position="102"/>
    </location>
</feature>
<dbReference type="AlphaFoldDB" id="A0A4Z2F7S1"/>
<keyword evidence="3" id="KW-1185">Reference proteome</keyword>
<evidence type="ECO:0000313" key="2">
    <source>
        <dbReference type="EMBL" id="TNN37249.1"/>
    </source>
</evidence>
<accession>A0A4Z2F7S1</accession>
<gene>
    <name evidence="2" type="ORF">EYF80_052590</name>
</gene>
<sequence>MACRMAAEEYISLPSPAETHSRLRPQQALPTAGSAHSRLCPQQALPTAGSAHSRLCPQQAPPTIQSLGTGPLPGPRTNRPPGNRRQIGWRGGRVENKEDKCIGGKVQQHKAEA</sequence>
<evidence type="ECO:0000256" key="1">
    <source>
        <dbReference type="SAM" id="MobiDB-lite"/>
    </source>
</evidence>
<proteinExistence type="predicted"/>
<evidence type="ECO:0000313" key="3">
    <source>
        <dbReference type="Proteomes" id="UP000314294"/>
    </source>
</evidence>
<dbReference type="Proteomes" id="UP000314294">
    <property type="component" value="Unassembled WGS sequence"/>
</dbReference>
<feature type="region of interest" description="Disordered" evidence="1">
    <location>
        <begin position="1"/>
        <end position="113"/>
    </location>
</feature>
<comment type="caution">
    <text evidence="2">The sequence shown here is derived from an EMBL/GenBank/DDBJ whole genome shotgun (WGS) entry which is preliminary data.</text>
</comment>
<dbReference type="EMBL" id="SRLO01001514">
    <property type="protein sequence ID" value="TNN37249.1"/>
    <property type="molecule type" value="Genomic_DNA"/>
</dbReference>
<reference evidence="2 3" key="1">
    <citation type="submission" date="2019-03" db="EMBL/GenBank/DDBJ databases">
        <title>First draft genome of Liparis tanakae, snailfish: a comprehensive survey of snailfish specific genes.</title>
        <authorList>
            <person name="Kim W."/>
            <person name="Song I."/>
            <person name="Jeong J.-H."/>
            <person name="Kim D."/>
            <person name="Kim S."/>
            <person name="Ryu S."/>
            <person name="Song J.Y."/>
            <person name="Lee S.K."/>
        </authorList>
    </citation>
    <scope>NUCLEOTIDE SEQUENCE [LARGE SCALE GENOMIC DNA]</scope>
    <source>
        <tissue evidence="2">Muscle</tissue>
    </source>
</reference>
<protein>
    <submittedName>
        <fullName evidence="2">Uncharacterized protein</fullName>
    </submittedName>
</protein>
<organism evidence="2 3">
    <name type="scientific">Liparis tanakae</name>
    <name type="common">Tanaka's snailfish</name>
    <dbReference type="NCBI Taxonomy" id="230148"/>
    <lineage>
        <taxon>Eukaryota</taxon>
        <taxon>Metazoa</taxon>
        <taxon>Chordata</taxon>
        <taxon>Craniata</taxon>
        <taxon>Vertebrata</taxon>
        <taxon>Euteleostomi</taxon>
        <taxon>Actinopterygii</taxon>
        <taxon>Neopterygii</taxon>
        <taxon>Teleostei</taxon>
        <taxon>Neoteleostei</taxon>
        <taxon>Acanthomorphata</taxon>
        <taxon>Eupercaria</taxon>
        <taxon>Perciformes</taxon>
        <taxon>Cottioidei</taxon>
        <taxon>Cottales</taxon>
        <taxon>Liparidae</taxon>
        <taxon>Liparis</taxon>
    </lineage>
</organism>
<name>A0A4Z2F7S1_9TELE</name>